<protein>
    <recommendedName>
        <fullName evidence="4">Secreted protein</fullName>
    </recommendedName>
</protein>
<keyword evidence="3" id="KW-1185">Reference proteome</keyword>
<dbReference type="GeneID" id="37128100"/>
<evidence type="ECO:0000313" key="3">
    <source>
        <dbReference type="Proteomes" id="UP000247647"/>
    </source>
</evidence>
<dbReference type="EMBL" id="KZ821503">
    <property type="protein sequence ID" value="PYH28824.1"/>
    <property type="molecule type" value="Genomic_DNA"/>
</dbReference>
<evidence type="ECO:0000256" key="1">
    <source>
        <dbReference type="SAM" id="SignalP"/>
    </source>
</evidence>
<sequence>MVCIPLSDRAVCLALLSLQSVTTFVICCMRQELEESLRMPFQSRVRSSTGKYLPHPEGMTIRSPDLNPIAPTRPSHIRETHEFRTESVIEDQVRFSALPAAERACTIGRMSVSGLRIAWSGNIPAWMPSVLGNEQSGYVWYTRRRISSKEIDRA</sequence>
<dbReference type="AlphaFoldDB" id="A0A318Y4X2"/>
<name>A0A318Y4X2_ASPNB</name>
<keyword evidence="1" id="KW-0732">Signal</keyword>
<feature type="chain" id="PRO_5016323283" description="Secreted protein" evidence="1">
    <location>
        <begin position="24"/>
        <end position="154"/>
    </location>
</feature>
<evidence type="ECO:0008006" key="4">
    <source>
        <dbReference type="Google" id="ProtNLM"/>
    </source>
</evidence>
<accession>A0A318Y4X2</accession>
<organism evidence="2 3">
    <name type="scientific">Aspergillus neoniger (strain CBS 115656)</name>
    <dbReference type="NCBI Taxonomy" id="1448310"/>
    <lineage>
        <taxon>Eukaryota</taxon>
        <taxon>Fungi</taxon>
        <taxon>Dikarya</taxon>
        <taxon>Ascomycota</taxon>
        <taxon>Pezizomycotina</taxon>
        <taxon>Eurotiomycetes</taxon>
        <taxon>Eurotiomycetidae</taxon>
        <taxon>Eurotiales</taxon>
        <taxon>Aspergillaceae</taxon>
        <taxon>Aspergillus</taxon>
        <taxon>Aspergillus subgen. Circumdati</taxon>
    </lineage>
</organism>
<reference evidence="2" key="1">
    <citation type="submission" date="2016-12" db="EMBL/GenBank/DDBJ databases">
        <title>The genomes of Aspergillus section Nigri reveals drivers in fungal speciation.</title>
        <authorList>
            <consortium name="DOE Joint Genome Institute"/>
            <person name="Vesth T.C."/>
            <person name="Nybo J."/>
            <person name="Theobald S."/>
            <person name="Brandl J."/>
            <person name="Frisvad J.C."/>
            <person name="Nielsen K.F."/>
            <person name="Lyhne E.K."/>
            <person name="Kogle M.E."/>
            <person name="Kuo A."/>
            <person name="Riley R."/>
            <person name="Clum A."/>
            <person name="Nolan M."/>
            <person name="Lipzen A."/>
            <person name="Salamov A."/>
            <person name="Henrissat B."/>
            <person name="Wiebenga A."/>
            <person name="De Vries R.P."/>
            <person name="Grigoriev I.V."/>
            <person name="Mortensen U.H."/>
            <person name="Andersen M.R."/>
            <person name="Baker S.E."/>
        </authorList>
    </citation>
    <scope>NUCLEOTIDE SEQUENCE [LARGE SCALE GENOMIC DNA]</scope>
    <source>
        <strain evidence="2">CBS 115656</strain>
    </source>
</reference>
<feature type="signal peptide" evidence="1">
    <location>
        <begin position="1"/>
        <end position="23"/>
    </location>
</feature>
<dbReference type="Proteomes" id="UP000247647">
    <property type="component" value="Unassembled WGS sequence"/>
</dbReference>
<proteinExistence type="predicted"/>
<dbReference type="OrthoDB" id="10605601at2759"/>
<evidence type="ECO:0000313" key="2">
    <source>
        <dbReference type="EMBL" id="PYH28824.1"/>
    </source>
</evidence>
<dbReference type="RefSeq" id="XP_025474302.1">
    <property type="nucleotide sequence ID" value="XM_025625644.1"/>
</dbReference>
<gene>
    <name evidence="2" type="ORF">BO87DRAFT_401929</name>
</gene>